<evidence type="ECO:0000256" key="10">
    <source>
        <dbReference type="ARBA" id="ARBA00047899"/>
    </source>
</evidence>
<feature type="domain" description="Protein kinase" evidence="13">
    <location>
        <begin position="142"/>
        <end position="399"/>
    </location>
</feature>
<dbReference type="InterPro" id="IPR000719">
    <property type="entry name" value="Prot_kinase_dom"/>
</dbReference>
<comment type="caution">
    <text evidence="14">The sequence shown here is derived from an EMBL/GenBank/DDBJ whole genome shotgun (WGS) entry which is preliminary data.</text>
</comment>
<organism evidence="14 15">
    <name type="scientific">Brachionus plicatilis</name>
    <name type="common">Marine rotifer</name>
    <name type="synonym">Brachionus muelleri</name>
    <dbReference type="NCBI Taxonomy" id="10195"/>
    <lineage>
        <taxon>Eukaryota</taxon>
        <taxon>Metazoa</taxon>
        <taxon>Spiralia</taxon>
        <taxon>Gnathifera</taxon>
        <taxon>Rotifera</taxon>
        <taxon>Eurotatoria</taxon>
        <taxon>Monogononta</taxon>
        <taxon>Pseudotrocha</taxon>
        <taxon>Ploima</taxon>
        <taxon>Brachionidae</taxon>
        <taxon>Brachionus</taxon>
    </lineage>
</organism>
<sequence>MSFELNEAMVDPGEVSVCRFGGGLKRQSSAIKSNLSQLACMPKSANAKLFHLTSNPKSSTYSSSSSSNTSSSSSTGSNESSVALAVKKALPKQPGAECASPATATAATSSTSAGAAKSFNIENELIKYTKGLHITSNYLSSYTLGEHVRNGGFSEIYEGERIKSREPVIIKLIPKDRTKNWLMVHNKKYPAEILLHKMSNSVDGVVKMVEFFEQEREWVIIMPKVNNCVDLFDYLESKNKGRLCEREACYFFKQLIRINMELLSRGVVHRDIKSENLLVEMDTMKLILIDFGASAISRQNHAQLQYYTDFHGTRQYKPPEYIAHKKYTAHASTIWTLGILLYDMCNGQLPFETEQDILEYNIQMKASLSHEYKELLFDCLKREPAMRPALADLLLYQWISVYGDYVPHTAQDNKLHTK</sequence>
<dbReference type="GO" id="GO:0030430">
    <property type="term" value="C:host cell cytoplasm"/>
    <property type="evidence" value="ECO:0007669"/>
    <property type="project" value="UniProtKB-SubCell"/>
</dbReference>
<dbReference type="PANTHER" id="PTHR22984:SF25">
    <property type="entry name" value="PROTEIN KINASE DOMAIN-CONTAINING PROTEIN"/>
    <property type="match status" value="1"/>
</dbReference>
<keyword evidence="5" id="KW-0808">Transferase</keyword>
<keyword evidence="4" id="KW-0723">Serine/threonine-protein kinase</keyword>
<dbReference type="AlphaFoldDB" id="A0A3M7RAP3"/>
<keyword evidence="15" id="KW-1185">Reference proteome</keyword>
<evidence type="ECO:0000256" key="9">
    <source>
        <dbReference type="ARBA" id="ARBA00023200"/>
    </source>
</evidence>
<dbReference type="PROSITE" id="PS00108">
    <property type="entry name" value="PROTEIN_KINASE_ST"/>
    <property type="match status" value="1"/>
</dbReference>
<evidence type="ECO:0000313" key="15">
    <source>
        <dbReference type="Proteomes" id="UP000276133"/>
    </source>
</evidence>
<evidence type="ECO:0000259" key="13">
    <source>
        <dbReference type="PROSITE" id="PS50011"/>
    </source>
</evidence>
<evidence type="ECO:0000256" key="4">
    <source>
        <dbReference type="ARBA" id="ARBA00022527"/>
    </source>
</evidence>
<dbReference type="Proteomes" id="UP000276133">
    <property type="component" value="Unassembled WGS sequence"/>
</dbReference>
<reference evidence="14 15" key="1">
    <citation type="journal article" date="2018" name="Sci. Rep.">
        <title>Genomic signatures of local adaptation to the degree of environmental predictability in rotifers.</title>
        <authorList>
            <person name="Franch-Gras L."/>
            <person name="Hahn C."/>
            <person name="Garcia-Roger E.M."/>
            <person name="Carmona M.J."/>
            <person name="Serra M."/>
            <person name="Gomez A."/>
        </authorList>
    </citation>
    <scope>NUCLEOTIDE SEQUENCE [LARGE SCALE GENOMIC DNA]</scope>
    <source>
        <strain evidence="14">HYR1</strain>
    </source>
</reference>
<dbReference type="InterPro" id="IPR051138">
    <property type="entry name" value="PIM_Ser/Thr_kinase"/>
</dbReference>
<dbReference type="PROSITE" id="PS50011">
    <property type="entry name" value="PROTEIN_KINASE_DOM"/>
    <property type="match status" value="1"/>
</dbReference>
<dbReference type="GO" id="GO:0005737">
    <property type="term" value="C:cytoplasm"/>
    <property type="evidence" value="ECO:0007669"/>
    <property type="project" value="TreeGrafter"/>
</dbReference>
<name>A0A3M7RAP3_BRAPC</name>
<dbReference type="EMBL" id="REGN01003880">
    <property type="protein sequence ID" value="RNA20315.1"/>
    <property type="molecule type" value="Genomic_DNA"/>
</dbReference>
<dbReference type="Gene3D" id="3.30.200.20">
    <property type="entry name" value="Phosphorylase Kinase, domain 1"/>
    <property type="match status" value="1"/>
</dbReference>
<feature type="region of interest" description="Disordered" evidence="12">
    <location>
        <begin position="58"/>
        <end position="78"/>
    </location>
</feature>
<dbReference type="InterPro" id="IPR008271">
    <property type="entry name" value="Ser/Thr_kinase_AS"/>
</dbReference>
<dbReference type="InterPro" id="IPR011009">
    <property type="entry name" value="Kinase-like_dom_sf"/>
</dbReference>
<dbReference type="EC" id="2.7.11.1" evidence="2"/>
<keyword evidence="8" id="KW-0067">ATP-binding</keyword>
<dbReference type="GO" id="GO:0004674">
    <property type="term" value="F:protein serine/threonine kinase activity"/>
    <property type="evidence" value="ECO:0007669"/>
    <property type="project" value="UniProtKB-KW"/>
</dbReference>
<keyword evidence="9" id="KW-1035">Host cytoplasm</keyword>
<dbReference type="SUPFAM" id="SSF56112">
    <property type="entry name" value="Protein kinase-like (PK-like)"/>
    <property type="match status" value="1"/>
</dbReference>
<evidence type="ECO:0000256" key="8">
    <source>
        <dbReference type="ARBA" id="ARBA00022840"/>
    </source>
</evidence>
<evidence type="ECO:0000256" key="11">
    <source>
        <dbReference type="ARBA" id="ARBA00048679"/>
    </source>
</evidence>
<accession>A0A3M7RAP3</accession>
<keyword evidence="7 14" id="KW-0418">Kinase</keyword>
<protein>
    <recommendedName>
        <fullName evidence="3">Serine/threonine-protein kinase 1</fullName>
        <ecNumber evidence="2">2.7.11.1</ecNumber>
    </recommendedName>
</protein>
<dbReference type="PANTHER" id="PTHR22984">
    <property type="entry name" value="SERINE/THREONINE-PROTEIN KINASE PIM"/>
    <property type="match status" value="1"/>
</dbReference>
<evidence type="ECO:0000256" key="3">
    <source>
        <dbReference type="ARBA" id="ARBA00016885"/>
    </source>
</evidence>
<comment type="catalytic activity">
    <reaction evidence="11">
        <text>L-seryl-[protein] + ATP = O-phospho-L-seryl-[protein] + ADP + H(+)</text>
        <dbReference type="Rhea" id="RHEA:17989"/>
        <dbReference type="Rhea" id="RHEA-COMP:9863"/>
        <dbReference type="Rhea" id="RHEA-COMP:11604"/>
        <dbReference type="ChEBI" id="CHEBI:15378"/>
        <dbReference type="ChEBI" id="CHEBI:29999"/>
        <dbReference type="ChEBI" id="CHEBI:30616"/>
        <dbReference type="ChEBI" id="CHEBI:83421"/>
        <dbReference type="ChEBI" id="CHEBI:456216"/>
        <dbReference type="EC" id="2.7.11.1"/>
    </reaction>
</comment>
<evidence type="ECO:0000256" key="1">
    <source>
        <dbReference type="ARBA" id="ARBA00004192"/>
    </source>
</evidence>
<evidence type="ECO:0000256" key="6">
    <source>
        <dbReference type="ARBA" id="ARBA00022741"/>
    </source>
</evidence>
<dbReference type="OrthoDB" id="193931at2759"/>
<keyword evidence="6" id="KW-0547">Nucleotide-binding</keyword>
<evidence type="ECO:0000256" key="12">
    <source>
        <dbReference type="SAM" id="MobiDB-lite"/>
    </source>
</evidence>
<evidence type="ECO:0000256" key="2">
    <source>
        <dbReference type="ARBA" id="ARBA00012513"/>
    </source>
</evidence>
<dbReference type="Gene3D" id="1.10.510.10">
    <property type="entry name" value="Transferase(Phosphotransferase) domain 1"/>
    <property type="match status" value="1"/>
</dbReference>
<evidence type="ECO:0000313" key="14">
    <source>
        <dbReference type="EMBL" id="RNA20315.1"/>
    </source>
</evidence>
<dbReference type="Pfam" id="PF00069">
    <property type="entry name" value="Pkinase"/>
    <property type="match status" value="1"/>
</dbReference>
<comment type="subcellular location">
    <subcellularLocation>
        <location evidence="1">Host cytoplasm</location>
    </subcellularLocation>
</comment>
<dbReference type="GO" id="GO:0005524">
    <property type="term" value="F:ATP binding"/>
    <property type="evidence" value="ECO:0007669"/>
    <property type="project" value="UniProtKB-KW"/>
</dbReference>
<dbReference type="STRING" id="10195.A0A3M7RAP3"/>
<dbReference type="SMART" id="SM00220">
    <property type="entry name" value="S_TKc"/>
    <property type="match status" value="1"/>
</dbReference>
<evidence type="ECO:0000256" key="5">
    <source>
        <dbReference type="ARBA" id="ARBA00022679"/>
    </source>
</evidence>
<evidence type="ECO:0000256" key="7">
    <source>
        <dbReference type="ARBA" id="ARBA00022777"/>
    </source>
</evidence>
<comment type="catalytic activity">
    <reaction evidence="10">
        <text>L-threonyl-[protein] + ATP = O-phospho-L-threonyl-[protein] + ADP + H(+)</text>
        <dbReference type="Rhea" id="RHEA:46608"/>
        <dbReference type="Rhea" id="RHEA-COMP:11060"/>
        <dbReference type="Rhea" id="RHEA-COMP:11605"/>
        <dbReference type="ChEBI" id="CHEBI:15378"/>
        <dbReference type="ChEBI" id="CHEBI:30013"/>
        <dbReference type="ChEBI" id="CHEBI:30616"/>
        <dbReference type="ChEBI" id="CHEBI:61977"/>
        <dbReference type="ChEBI" id="CHEBI:456216"/>
        <dbReference type="EC" id="2.7.11.1"/>
    </reaction>
</comment>
<proteinExistence type="predicted"/>
<gene>
    <name evidence="14" type="ORF">BpHYR1_014488</name>
</gene>